<feature type="signal peptide" evidence="4">
    <location>
        <begin position="1"/>
        <end position="26"/>
    </location>
</feature>
<evidence type="ECO:0000256" key="3">
    <source>
        <dbReference type="ARBA" id="ARBA00022729"/>
    </source>
</evidence>
<dbReference type="GO" id="GO:0030288">
    <property type="term" value="C:outer membrane-bounded periplasmic space"/>
    <property type="evidence" value="ECO:0007669"/>
    <property type="project" value="InterPro"/>
</dbReference>
<name>A0A1G8NTA8_9RHOO</name>
<dbReference type="OrthoDB" id="9794826at2"/>
<keyword evidence="6" id="KW-1185">Reference proteome</keyword>
<proteinExistence type="inferred from homology"/>
<dbReference type="EMBL" id="FNCY01000035">
    <property type="protein sequence ID" value="SDI83434.1"/>
    <property type="molecule type" value="Genomic_DNA"/>
</dbReference>
<dbReference type="NCBIfam" id="TIGR00787">
    <property type="entry name" value="dctP"/>
    <property type="match status" value="1"/>
</dbReference>
<evidence type="ECO:0000313" key="5">
    <source>
        <dbReference type="EMBL" id="SDI83434.1"/>
    </source>
</evidence>
<dbReference type="Gene3D" id="3.40.190.170">
    <property type="entry name" value="Bacterial extracellular solute-binding protein, family 7"/>
    <property type="match status" value="1"/>
</dbReference>
<dbReference type="PANTHER" id="PTHR33376:SF7">
    <property type="entry name" value="C4-DICARBOXYLATE-BINDING PROTEIN DCTB"/>
    <property type="match status" value="1"/>
</dbReference>
<dbReference type="InterPro" id="IPR018389">
    <property type="entry name" value="DctP_fam"/>
</dbReference>
<dbReference type="NCBIfam" id="NF037995">
    <property type="entry name" value="TRAP_S1"/>
    <property type="match status" value="1"/>
</dbReference>
<accession>A0A1G8NTA8</accession>
<dbReference type="PANTHER" id="PTHR33376">
    <property type="match status" value="1"/>
</dbReference>
<keyword evidence="2" id="KW-0813">Transport</keyword>
<keyword evidence="3 4" id="KW-0732">Signal</keyword>
<dbReference type="InterPro" id="IPR038404">
    <property type="entry name" value="TRAP_DctP_sf"/>
</dbReference>
<dbReference type="Pfam" id="PF03480">
    <property type="entry name" value="DctP"/>
    <property type="match status" value="1"/>
</dbReference>
<dbReference type="InterPro" id="IPR004682">
    <property type="entry name" value="TRAP_DctP"/>
</dbReference>
<dbReference type="STRING" id="83767.SAMN05660652_04107"/>
<dbReference type="RefSeq" id="WP_091940697.1">
    <property type="nucleotide sequence ID" value="NZ_FNCY01000035.1"/>
</dbReference>
<dbReference type="GO" id="GO:0055085">
    <property type="term" value="P:transmembrane transport"/>
    <property type="evidence" value="ECO:0007669"/>
    <property type="project" value="InterPro"/>
</dbReference>
<keyword evidence="5" id="KW-0675">Receptor</keyword>
<feature type="chain" id="PRO_5011752997" evidence="4">
    <location>
        <begin position="27"/>
        <end position="340"/>
    </location>
</feature>
<evidence type="ECO:0000256" key="4">
    <source>
        <dbReference type="SAM" id="SignalP"/>
    </source>
</evidence>
<evidence type="ECO:0000256" key="1">
    <source>
        <dbReference type="ARBA" id="ARBA00009023"/>
    </source>
</evidence>
<dbReference type="Proteomes" id="UP000198607">
    <property type="component" value="Unassembled WGS sequence"/>
</dbReference>
<dbReference type="AlphaFoldDB" id="A0A1G8NTA8"/>
<organism evidence="5 6">
    <name type="scientific">Propionivibrio dicarboxylicus</name>
    <dbReference type="NCBI Taxonomy" id="83767"/>
    <lineage>
        <taxon>Bacteria</taxon>
        <taxon>Pseudomonadati</taxon>
        <taxon>Pseudomonadota</taxon>
        <taxon>Betaproteobacteria</taxon>
        <taxon>Rhodocyclales</taxon>
        <taxon>Rhodocyclaceae</taxon>
        <taxon>Propionivibrio</taxon>
    </lineage>
</organism>
<dbReference type="PIRSF" id="PIRSF006470">
    <property type="entry name" value="DctB"/>
    <property type="match status" value="1"/>
</dbReference>
<reference evidence="5 6" key="1">
    <citation type="submission" date="2016-10" db="EMBL/GenBank/DDBJ databases">
        <authorList>
            <person name="de Groot N.N."/>
        </authorList>
    </citation>
    <scope>NUCLEOTIDE SEQUENCE [LARGE SCALE GENOMIC DNA]</scope>
    <source>
        <strain evidence="5 6">DSM 5885</strain>
    </source>
</reference>
<evidence type="ECO:0000256" key="2">
    <source>
        <dbReference type="ARBA" id="ARBA00022448"/>
    </source>
</evidence>
<comment type="similarity">
    <text evidence="1">Belongs to the bacterial solute-binding protein 7 family.</text>
</comment>
<gene>
    <name evidence="5" type="ORF">SAMN05660652_04107</name>
</gene>
<evidence type="ECO:0000313" key="6">
    <source>
        <dbReference type="Proteomes" id="UP000198607"/>
    </source>
</evidence>
<sequence length="340" mass="37114">MIKTYKTVLAAMMACGLVMTATTASAQIKERTFRAATSNVSGNPQVDGLEKFAELVGQKSGGKMQVKVFTGAVLGKDIQVVSSMQGGTIDFATMNTNLLVGIAKEAGLVDLPYLFDNEKIAYTVLDGSVGKKIHGALEPKGLVGLAFFDMGYYSLHNSKHKITKVEDLKGLKMRVTETPITIDTYKAWGAATVPLPYAELYTALEQGVVDGGGQPPLNMIYGKIGEVSKYYTVNRYSFTPVSLLMSKKVMDGLSADEQKVIRDAAKDSLEFQRQSSLKKSNETLEQLKKSKTEVTELPESEIARFRDAVKPVIEKYSKQYNEALATEMFAEIAKAKAAKK</sequence>
<protein>
    <submittedName>
        <fullName evidence="5">Tripartite ATP-independent transporter solute receptor, DctP family</fullName>
    </submittedName>
</protein>